<dbReference type="GO" id="GO:0015630">
    <property type="term" value="C:microtubule cytoskeleton"/>
    <property type="evidence" value="ECO:0007669"/>
    <property type="project" value="TreeGrafter"/>
</dbReference>
<evidence type="ECO:0000256" key="2">
    <source>
        <dbReference type="ARBA" id="ARBA00009468"/>
    </source>
</evidence>
<dbReference type="RefSeq" id="XP_025779832.1">
    <property type="nucleotide sequence ID" value="XM_025924047.1"/>
</dbReference>
<evidence type="ECO:0000256" key="6">
    <source>
        <dbReference type="SAM" id="MobiDB-lite"/>
    </source>
</evidence>
<feature type="region of interest" description="Disordered" evidence="6">
    <location>
        <begin position="1"/>
        <end position="28"/>
    </location>
</feature>
<keyword evidence="3" id="KW-0963">Cytoplasm</keyword>
<gene>
    <name evidence="9" type="primary">CKAP2</name>
</gene>
<reference evidence="9" key="1">
    <citation type="submission" date="2025-08" db="UniProtKB">
        <authorList>
            <consortium name="RefSeq"/>
        </authorList>
    </citation>
    <scope>IDENTIFICATION</scope>
    <source>
        <tissue evidence="9">Blood</tissue>
    </source>
</reference>
<feature type="region of interest" description="Disordered" evidence="6">
    <location>
        <begin position="669"/>
        <end position="774"/>
    </location>
</feature>
<feature type="compositionally biased region" description="Basic and acidic residues" evidence="6">
    <location>
        <begin position="534"/>
        <end position="551"/>
    </location>
</feature>
<proteinExistence type="inferred from homology"/>
<feature type="region of interest" description="Disordered" evidence="6">
    <location>
        <begin position="262"/>
        <end position="311"/>
    </location>
</feature>
<feature type="compositionally biased region" description="Polar residues" evidence="6">
    <location>
        <begin position="674"/>
        <end position="689"/>
    </location>
</feature>
<comment type="similarity">
    <text evidence="2">Belongs to the CKAP2 family.</text>
</comment>
<evidence type="ECO:0000313" key="9">
    <source>
        <dbReference type="RefSeq" id="XP_025779832.1"/>
    </source>
</evidence>
<organism evidence="8 9">
    <name type="scientific">Puma concolor</name>
    <name type="common">Mountain lion</name>
    <name type="synonym">Felis concolor</name>
    <dbReference type="NCBI Taxonomy" id="9696"/>
    <lineage>
        <taxon>Eukaryota</taxon>
        <taxon>Metazoa</taxon>
        <taxon>Chordata</taxon>
        <taxon>Craniata</taxon>
        <taxon>Vertebrata</taxon>
        <taxon>Euteleostomi</taxon>
        <taxon>Mammalia</taxon>
        <taxon>Eutheria</taxon>
        <taxon>Laurasiatheria</taxon>
        <taxon>Carnivora</taxon>
        <taxon>Feliformia</taxon>
        <taxon>Felidae</taxon>
        <taxon>Felinae</taxon>
        <taxon>Puma</taxon>
    </lineage>
</organism>
<dbReference type="KEGG" id="pcoo:112860834"/>
<feature type="compositionally biased region" description="Basic and acidic residues" evidence="6">
    <location>
        <begin position="356"/>
        <end position="374"/>
    </location>
</feature>
<dbReference type="Proteomes" id="UP000515131">
    <property type="component" value="Unplaced"/>
</dbReference>
<feature type="compositionally biased region" description="Polar residues" evidence="6">
    <location>
        <begin position="569"/>
        <end position="580"/>
    </location>
</feature>
<evidence type="ECO:0000256" key="4">
    <source>
        <dbReference type="ARBA" id="ARBA00022553"/>
    </source>
</evidence>
<comment type="subcellular location">
    <subcellularLocation>
        <location evidence="1">Cytoplasm</location>
        <location evidence="1">Cytoskeleton</location>
    </subcellularLocation>
</comment>
<dbReference type="PANTHER" id="PTHR16076">
    <property type="entry name" value="CYTOSKELETON ASSOCIATED PROTEIN 2-RELATED"/>
    <property type="match status" value="1"/>
</dbReference>
<evidence type="ECO:0000256" key="3">
    <source>
        <dbReference type="ARBA" id="ARBA00022490"/>
    </source>
</evidence>
<name>A0A6P6HVE7_PUMCO</name>
<dbReference type="PANTHER" id="PTHR16076:SF8">
    <property type="entry name" value="CYTOSKELETON-ASSOCIATED PROTEIN 2"/>
    <property type="match status" value="1"/>
</dbReference>
<dbReference type="AlphaFoldDB" id="A0A6P6HVE7"/>
<dbReference type="CTD" id="26586"/>
<keyword evidence="8" id="KW-1185">Reference proteome</keyword>
<dbReference type="InterPro" id="IPR026165">
    <property type="entry name" value="CKAP2_fam"/>
</dbReference>
<evidence type="ECO:0000256" key="1">
    <source>
        <dbReference type="ARBA" id="ARBA00004245"/>
    </source>
</evidence>
<evidence type="ECO:0000256" key="5">
    <source>
        <dbReference type="ARBA" id="ARBA00023212"/>
    </source>
</evidence>
<feature type="compositionally biased region" description="Polar residues" evidence="6">
    <location>
        <begin position="292"/>
        <end position="305"/>
    </location>
</feature>
<accession>A0A6P6HVE7</accession>
<feature type="compositionally biased region" description="Acidic residues" evidence="6">
    <location>
        <begin position="557"/>
        <end position="566"/>
    </location>
</feature>
<dbReference type="InterPro" id="IPR029197">
    <property type="entry name" value="CKAP2_C"/>
</dbReference>
<keyword evidence="5" id="KW-0206">Cytoskeleton</keyword>
<dbReference type="GeneID" id="112860834"/>
<evidence type="ECO:0000259" key="7">
    <source>
        <dbReference type="Pfam" id="PF15297"/>
    </source>
</evidence>
<feature type="region of interest" description="Disordered" evidence="6">
    <location>
        <begin position="534"/>
        <end position="580"/>
    </location>
</feature>
<keyword evidence="4" id="KW-0597">Phosphoprotein</keyword>
<feature type="domain" description="Cytoskeleton-associated protein 2 C-terminal" evidence="7">
    <location>
        <begin position="324"/>
        <end position="661"/>
    </location>
</feature>
<protein>
    <submittedName>
        <fullName evidence="9">Cytoskeleton-associated protein 2</fullName>
    </submittedName>
</protein>
<sequence>MSTPAVPRELQLPPSQRAQPEFREQRRQKLKEHMLKRKTFFAYKEENHISSSRDQKVMTSEGQVHEETKVLKFKTKMAGKENVSRPPGSKNNITMEKNCIPLRPSNELTNSTIAIDTPNSEDNNQTGQLVPIKGDPPGQHMTLSQVFHLKNNNKKKQIMTEKPKQDANMSKKLVLGSYRGQIVQSKINSFRRKPLQIRDESSAAIKKLSTTVPKATEPLRTNSSSVTAKSDRASNVTTTTKLVSTTIQNRQLLRPPIRSHRDNAQDAVRPGISRSSANVTMRKGPREKELVQLNTVSSSAKTGSQDIERKKTLTRSVKSEIVARPVSSSNTKLIEKSKNVDPRRHTIAKATIDRSAQPKETAEERKARLSEWKAGKRKVLKRPPSSGVTQPEPEGQHENPVGSFWTTMVEEDEQRLFTEKVNKTFSECLNLISEGCPKEEILVILNDLIKNIPDAKKLVKYWICLARIEPLTSPIENIITIYEKAILAGAQPIEEMRHTIADILTMKSQEKVKYGENVEEACATKEYIHEVSTEDRGVNLESGKPEMEKKTRNVVFQDDEKEEDDKTNDSTNDVKTPSTETRGSCLIKYNVSTTPYLQSVKKKIQFDNTDSTFKELKFLTPVRRSRRIQEKTSKLPDMLKDHYPCVSSLEQLTELGSNVDEQLLKRALSRPGYSDNSASRPTRGPSITGNPRDDLLGPPSGNARTQKPARVAGEAGKRCCRQARRLWKNERDRSGGLGPLERAMPSRGGGERETGSRRSRIHTPAPPRAWAARPQVPSPLSLAALGPLSARRRAGAPQVQVEDCEVARILPEEGFGRGWPPAWCGHRTRPLLNLNAKVLHPCSHFWPFANHFY</sequence>
<dbReference type="GO" id="GO:0007026">
    <property type="term" value="P:negative regulation of microtubule depolymerization"/>
    <property type="evidence" value="ECO:0007669"/>
    <property type="project" value="TreeGrafter"/>
</dbReference>
<dbReference type="Pfam" id="PF15297">
    <property type="entry name" value="CKAP2_C"/>
    <property type="match status" value="1"/>
</dbReference>
<evidence type="ECO:0000313" key="8">
    <source>
        <dbReference type="Proteomes" id="UP000515131"/>
    </source>
</evidence>
<feature type="region of interest" description="Disordered" evidence="6">
    <location>
        <begin position="350"/>
        <end position="401"/>
    </location>
</feature>